<comment type="caution">
    <text evidence="2">The sequence shown here is derived from an EMBL/GenBank/DDBJ whole genome shotgun (WGS) entry which is preliminary data.</text>
</comment>
<reference evidence="2 3" key="1">
    <citation type="submission" date="2017-09" db="EMBL/GenBank/DDBJ databases">
        <title>Depth-based differentiation of microbial function through sediment-hosted aquifers and enrichment of novel symbionts in the deep terrestrial subsurface.</title>
        <authorList>
            <person name="Probst A.J."/>
            <person name="Ladd B."/>
            <person name="Jarett J.K."/>
            <person name="Geller-Mcgrath D.E."/>
            <person name="Sieber C.M."/>
            <person name="Emerson J.B."/>
            <person name="Anantharaman K."/>
            <person name="Thomas B.C."/>
            <person name="Malmstrom R."/>
            <person name="Stieglmeier M."/>
            <person name="Klingl A."/>
            <person name="Woyke T."/>
            <person name="Ryan C.M."/>
            <person name="Banfield J.F."/>
        </authorList>
    </citation>
    <scope>NUCLEOTIDE SEQUENCE [LARGE SCALE GENOMIC DNA]</scope>
    <source>
        <strain evidence="2">CG_4_10_14_3_um_filter_34_13</strain>
    </source>
</reference>
<dbReference type="Proteomes" id="UP000230646">
    <property type="component" value="Unassembled WGS sequence"/>
</dbReference>
<proteinExistence type="predicted"/>
<dbReference type="SUPFAM" id="SSF51735">
    <property type="entry name" value="NAD(P)-binding Rossmann-fold domains"/>
    <property type="match status" value="1"/>
</dbReference>
<dbReference type="AlphaFoldDB" id="A0A2M7PN31"/>
<gene>
    <name evidence="2" type="ORF">COZ07_08080</name>
</gene>
<evidence type="ECO:0000313" key="3">
    <source>
        <dbReference type="Proteomes" id="UP000230646"/>
    </source>
</evidence>
<protein>
    <submittedName>
        <fullName evidence="2">GDP-mannose 4,6-dehydratase</fullName>
    </submittedName>
</protein>
<feature type="domain" description="NAD(P)-binding" evidence="1">
    <location>
        <begin position="5"/>
        <end position="303"/>
    </location>
</feature>
<dbReference type="InterPro" id="IPR036291">
    <property type="entry name" value="NAD(P)-bd_dom_sf"/>
</dbReference>
<organism evidence="2 3">
    <name type="scientific">Candidatus Infernicultor aquiphilus</name>
    <dbReference type="NCBI Taxonomy" id="1805029"/>
    <lineage>
        <taxon>Bacteria</taxon>
        <taxon>Pseudomonadati</taxon>
        <taxon>Atribacterota</taxon>
        <taxon>Candidatus Phoenicimicrobiia</taxon>
        <taxon>Candidatus Pheonicimicrobiales</taxon>
        <taxon>Candidatus Phoenicimicrobiaceae</taxon>
        <taxon>Candidatus Infernicultor</taxon>
    </lineage>
</organism>
<name>A0A2M7PN31_9BACT</name>
<dbReference type="RefSeq" id="WP_406608099.1">
    <property type="nucleotide sequence ID" value="NZ_PFKO01000299.1"/>
</dbReference>
<dbReference type="Pfam" id="PF16363">
    <property type="entry name" value="GDP_Man_Dehyd"/>
    <property type="match status" value="1"/>
</dbReference>
<evidence type="ECO:0000259" key="1">
    <source>
        <dbReference type="Pfam" id="PF16363"/>
    </source>
</evidence>
<sequence>MKKALITGGEGFVGGHLRAELEDNGYQVISTSRLPKDGFVKMDIKNYEEIRSVLNEHKPDVIFHLAAIAYVPSSWQDPELVYEINGLGTVKLLNAARSLGLLDTIVQIAGSSEEYGLVTENETLIKETNPLRPLSPYAISKISADLAGYQHFKSWGIKTIRTRAFNHEGPESKYGPARGDEYVTSTFAKQVALIEKGKQDKIMVGDLTSIRDFTDVRDTVRAYRLLIEKGEYGEVYNIGSGKGYTIQQVLDILIKLAKAEIKVEVDPKRLRPSDVKLLLCDCSKMKKITGWEPEIPFEKTMEDLLNYWRKVV</sequence>
<dbReference type="InterPro" id="IPR016040">
    <property type="entry name" value="NAD(P)-bd_dom"/>
</dbReference>
<dbReference type="Gene3D" id="3.90.25.10">
    <property type="entry name" value="UDP-galactose 4-epimerase, domain 1"/>
    <property type="match status" value="1"/>
</dbReference>
<dbReference type="PANTHER" id="PTHR43000">
    <property type="entry name" value="DTDP-D-GLUCOSE 4,6-DEHYDRATASE-RELATED"/>
    <property type="match status" value="1"/>
</dbReference>
<dbReference type="CDD" id="cd05260">
    <property type="entry name" value="GDP_MD_SDR_e"/>
    <property type="match status" value="1"/>
</dbReference>
<dbReference type="Gene3D" id="3.40.50.720">
    <property type="entry name" value="NAD(P)-binding Rossmann-like Domain"/>
    <property type="match status" value="1"/>
</dbReference>
<accession>A0A2M7PN31</accession>
<dbReference type="EMBL" id="PFKO01000299">
    <property type="protein sequence ID" value="PIY31784.1"/>
    <property type="molecule type" value="Genomic_DNA"/>
</dbReference>
<evidence type="ECO:0000313" key="2">
    <source>
        <dbReference type="EMBL" id="PIY31784.1"/>
    </source>
</evidence>